<dbReference type="EnsemblMetazoa" id="XM_021353028.2">
    <property type="protein sequence ID" value="XP_021208703.2"/>
    <property type="gene ID" value="LOC105842679"/>
</dbReference>
<evidence type="ECO:0000313" key="1">
    <source>
        <dbReference type="EnsemblMetazoa" id="XP_021208703.2"/>
    </source>
</evidence>
<sequence>MSSRKCKYDADAFCFICGQFIKVRDVKYELKTSHVLCEVYEAYFDCPVRNQDKPWAPHVACSYCKRCLEGWYRGEKRSMKFAIPRIWREPKDHITDCYFCMVNPSKRRRGNNKAENYEKLVEDMLTNFKAMGCRMSLKVHMLHAHLDKFKNNMGAYSEEQGERFHQDIMNFEQRYQGQYNENMMGDYIWGLLRESSYEHKRKSKSVHF</sequence>
<dbReference type="PANTHER" id="PTHR46114">
    <property type="entry name" value="APPLE DOMAIN-CONTAINING PROTEIN"/>
    <property type="match status" value="1"/>
</dbReference>
<dbReference type="AlphaFoldDB" id="A0A8R2DNU1"/>
<accession>A0A8R2DNU1</accession>
<reference evidence="2" key="1">
    <citation type="journal article" date="2008" name="Insect Biochem. Mol. Biol.">
        <title>The genome of a lepidopteran model insect, the silkworm Bombyx mori.</title>
        <authorList>
            <consortium name="International Silkworm Genome Consortium"/>
        </authorList>
    </citation>
    <scope>NUCLEOTIDE SEQUENCE [LARGE SCALE GENOMIC DNA]</scope>
    <source>
        <strain evidence="2">p50T</strain>
    </source>
</reference>
<organism evidence="1 2">
    <name type="scientific">Bombyx mori</name>
    <name type="common">Silk moth</name>
    <dbReference type="NCBI Taxonomy" id="7091"/>
    <lineage>
        <taxon>Eukaryota</taxon>
        <taxon>Metazoa</taxon>
        <taxon>Ecdysozoa</taxon>
        <taxon>Arthropoda</taxon>
        <taxon>Hexapoda</taxon>
        <taxon>Insecta</taxon>
        <taxon>Pterygota</taxon>
        <taxon>Neoptera</taxon>
        <taxon>Endopterygota</taxon>
        <taxon>Lepidoptera</taxon>
        <taxon>Glossata</taxon>
        <taxon>Ditrysia</taxon>
        <taxon>Bombycoidea</taxon>
        <taxon>Bombycidae</taxon>
        <taxon>Bombycinae</taxon>
        <taxon>Bombyx</taxon>
    </lineage>
</organism>
<evidence type="ECO:0000313" key="2">
    <source>
        <dbReference type="Proteomes" id="UP000005204"/>
    </source>
</evidence>
<dbReference type="PANTHER" id="PTHR46114:SF1">
    <property type="entry name" value="ZAD DOMAIN-CONTAINING PROTEIN"/>
    <property type="match status" value="1"/>
</dbReference>
<protein>
    <submittedName>
        <fullName evidence="1">Uncharacterized protein</fullName>
    </submittedName>
</protein>
<reference evidence="1" key="2">
    <citation type="submission" date="2022-06" db="UniProtKB">
        <authorList>
            <consortium name="EnsemblMetazoa"/>
        </authorList>
    </citation>
    <scope>IDENTIFICATION</scope>
    <source>
        <strain evidence="1">p50T (Dazao)</strain>
    </source>
</reference>
<dbReference type="Proteomes" id="UP000005204">
    <property type="component" value="Unassembled WGS sequence"/>
</dbReference>
<proteinExistence type="predicted"/>
<keyword evidence="2" id="KW-1185">Reference proteome</keyword>
<name>A0A8R2DNU1_BOMMO</name>